<feature type="transmembrane region" description="Helical" evidence="6">
    <location>
        <begin position="199"/>
        <end position="221"/>
    </location>
</feature>
<keyword evidence="4 6" id="KW-1133">Transmembrane helix</keyword>
<dbReference type="GO" id="GO:0005886">
    <property type="term" value="C:plasma membrane"/>
    <property type="evidence" value="ECO:0007669"/>
    <property type="project" value="UniProtKB-SubCell"/>
</dbReference>
<comment type="subcellular location">
    <subcellularLocation>
        <location evidence="1">Cell membrane</location>
        <topology evidence="1">Multi-pass membrane protein</topology>
    </subcellularLocation>
</comment>
<feature type="transmembrane region" description="Helical" evidence="6">
    <location>
        <begin position="273"/>
        <end position="297"/>
    </location>
</feature>
<feature type="transmembrane region" description="Helical" evidence="6">
    <location>
        <begin position="124"/>
        <end position="141"/>
    </location>
</feature>
<accession>A0AAU7JSK0</accession>
<evidence type="ECO:0000256" key="5">
    <source>
        <dbReference type="ARBA" id="ARBA00023136"/>
    </source>
</evidence>
<keyword evidence="3 6" id="KW-0812">Transmembrane</keyword>
<feature type="transmembrane region" description="Helical" evidence="6">
    <location>
        <begin position="233"/>
        <end position="253"/>
    </location>
</feature>
<evidence type="ECO:0000256" key="6">
    <source>
        <dbReference type="SAM" id="Phobius"/>
    </source>
</evidence>
<keyword evidence="2" id="KW-1003">Cell membrane</keyword>
<organism evidence="7">
    <name type="scientific">Pedococcus sp. KACC 23699</name>
    <dbReference type="NCBI Taxonomy" id="3149228"/>
    <lineage>
        <taxon>Bacteria</taxon>
        <taxon>Bacillati</taxon>
        <taxon>Actinomycetota</taxon>
        <taxon>Actinomycetes</taxon>
        <taxon>Micrococcales</taxon>
        <taxon>Intrasporangiaceae</taxon>
        <taxon>Pedococcus</taxon>
    </lineage>
</organism>
<dbReference type="Pfam" id="PF03706">
    <property type="entry name" value="LPG_synthase_TM"/>
    <property type="match status" value="1"/>
</dbReference>
<dbReference type="PANTHER" id="PTHR40277:SF1">
    <property type="entry name" value="BLL5419 PROTEIN"/>
    <property type="match status" value="1"/>
</dbReference>
<dbReference type="PANTHER" id="PTHR40277">
    <property type="entry name" value="BLL5419 PROTEIN"/>
    <property type="match status" value="1"/>
</dbReference>
<proteinExistence type="predicted"/>
<evidence type="ECO:0000256" key="1">
    <source>
        <dbReference type="ARBA" id="ARBA00004651"/>
    </source>
</evidence>
<protein>
    <submittedName>
        <fullName evidence="7">Lysylphosphatidylglycerol synthase transmembrane domain-containing protein</fullName>
    </submittedName>
</protein>
<evidence type="ECO:0000256" key="3">
    <source>
        <dbReference type="ARBA" id="ARBA00022692"/>
    </source>
</evidence>
<keyword evidence="5 6" id="KW-0472">Membrane</keyword>
<dbReference type="AlphaFoldDB" id="A0AAU7JSK0"/>
<dbReference type="RefSeq" id="WP_406830642.1">
    <property type="nucleotide sequence ID" value="NZ_CP157483.1"/>
</dbReference>
<sequence length="309" mass="31848">MPRRGRWTRLRRLAAVGVLGVLVWRLGTGPFLAGFAQVDVWSLVAGTGLAVVTTLCCAWRWMLVSRGLGVAVSLPSAVAACYRSQFVNLATPGGVLGDVDRAVRHGRGAQDTSSGLRSVLWDRAAGQAVLLATAGALLVLLPSPVRDGARTAGIALVAVTLALLGVVLVFRRRPPSVSVSAVSRVRADVRAVGVSRHSWSWILLASAVALSCHVLTFFVAARTAGTGGATVQVLPLALLVILAMGLPNVAGWGPREGAAAWAFGAGGLGAQQGVATAVVYGVMVFVGALPGAIVLLAHVIRRDRRVPGG</sequence>
<evidence type="ECO:0000256" key="4">
    <source>
        <dbReference type="ARBA" id="ARBA00022989"/>
    </source>
</evidence>
<feature type="transmembrane region" description="Helical" evidence="6">
    <location>
        <begin position="153"/>
        <end position="170"/>
    </location>
</feature>
<gene>
    <name evidence="7" type="ORF">ABEG17_16845</name>
</gene>
<evidence type="ECO:0000313" key="7">
    <source>
        <dbReference type="EMBL" id="XBO43212.1"/>
    </source>
</evidence>
<reference evidence="7" key="1">
    <citation type="submission" date="2024-05" db="EMBL/GenBank/DDBJ databases">
        <authorList>
            <person name="Kim S."/>
            <person name="Heo J."/>
            <person name="Choi H."/>
            <person name="Choi Y."/>
            <person name="Kwon S.-W."/>
            <person name="Kim Y."/>
        </authorList>
    </citation>
    <scope>NUCLEOTIDE SEQUENCE</scope>
    <source>
        <strain evidence="7">KACC 23699</strain>
    </source>
</reference>
<dbReference type="InterPro" id="IPR022791">
    <property type="entry name" value="L-PG_synthase/AglD"/>
</dbReference>
<name>A0AAU7JSK0_9MICO</name>
<dbReference type="EMBL" id="CP157483">
    <property type="protein sequence ID" value="XBO43212.1"/>
    <property type="molecule type" value="Genomic_DNA"/>
</dbReference>
<feature type="transmembrane region" description="Helical" evidence="6">
    <location>
        <begin position="43"/>
        <end position="61"/>
    </location>
</feature>
<evidence type="ECO:0000256" key="2">
    <source>
        <dbReference type="ARBA" id="ARBA00022475"/>
    </source>
</evidence>
<feature type="transmembrane region" description="Helical" evidence="6">
    <location>
        <begin position="68"/>
        <end position="86"/>
    </location>
</feature>